<dbReference type="EMBL" id="PSZC01000014">
    <property type="protein sequence ID" value="PPJ36435.1"/>
    <property type="molecule type" value="Genomic_DNA"/>
</dbReference>
<accession>A0A2S6AMH4</accession>
<protein>
    <submittedName>
        <fullName evidence="1">Uncharacterized protein</fullName>
    </submittedName>
</protein>
<dbReference type="Proteomes" id="UP000239874">
    <property type="component" value="Unassembled WGS sequence"/>
</dbReference>
<evidence type="ECO:0000313" key="2">
    <source>
        <dbReference type="Proteomes" id="UP000239874"/>
    </source>
</evidence>
<sequence>MSETTTPADIDASIAERLRTATSVRTVIEILSRTEHSTDALLPTAELHHALTTAGWTLTRPAGAPYWLAYAPDDGSPLVVFEAEPSQPHTASTSVAPAKQ</sequence>
<organism evidence="1 2">
    <name type="scientific">Nocardia nova</name>
    <dbReference type="NCBI Taxonomy" id="37330"/>
    <lineage>
        <taxon>Bacteria</taxon>
        <taxon>Bacillati</taxon>
        <taxon>Actinomycetota</taxon>
        <taxon>Actinomycetes</taxon>
        <taxon>Mycobacteriales</taxon>
        <taxon>Nocardiaceae</taxon>
        <taxon>Nocardia</taxon>
    </lineage>
</organism>
<name>A0A2S6AMH4_9NOCA</name>
<reference evidence="1 2" key="1">
    <citation type="submission" date="2018-02" db="EMBL/GenBank/DDBJ databases">
        <title>8 Nocardia nova and 1 Nocardia cyriacigeorgica strain used for evolution to TMP-SMX.</title>
        <authorList>
            <person name="Mehta H."/>
            <person name="Weng J."/>
            <person name="Shamoo Y."/>
        </authorList>
    </citation>
    <scope>NUCLEOTIDE SEQUENCE [LARGE SCALE GENOMIC DNA]</scope>
    <source>
        <strain evidence="1 2">MDA3139</strain>
    </source>
</reference>
<dbReference type="AlphaFoldDB" id="A0A2S6AMH4"/>
<dbReference type="RefSeq" id="WP_104380231.1">
    <property type="nucleotide sequence ID" value="NZ_PSZC01000014.1"/>
</dbReference>
<proteinExistence type="predicted"/>
<gene>
    <name evidence="1" type="ORF">C5E45_20540</name>
</gene>
<comment type="caution">
    <text evidence="1">The sequence shown here is derived from an EMBL/GenBank/DDBJ whole genome shotgun (WGS) entry which is preliminary data.</text>
</comment>
<evidence type="ECO:0000313" key="1">
    <source>
        <dbReference type="EMBL" id="PPJ36435.1"/>
    </source>
</evidence>